<dbReference type="AlphaFoldDB" id="A0A9P5U0V4"/>
<accession>A0A9P5U0V4</accession>
<proteinExistence type="predicted"/>
<gene>
    <name evidence="1" type="ORF">BDP27DRAFT_1485401</name>
</gene>
<dbReference type="EMBL" id="JADNRY010000190">
    <property type="protein sequence ID" value="KAF9061802.1"/>
    <property type="molecule type" value="Genomic_DNA"/>
</dbReference>
<reference evidence="1" key="1">
    <citation type="submission" date="2020-11" db="EMBL/GenBank/DDBJ databases">
        <authorList>
            <consortium name="DOE Joint Genome Institute"/>
            <person name="Ahrendt S."/>
            <person name="Riley R."/>
            <person name="Andreopoulos W."/>
            <person name="Labutti K."/>
            <person name="Pangilinan J."/>
            <person name="Ruiz-Duenas F.J."/>
            <person name="Barrasa J.M."/>
            <person name="Sanchez-Garcia M."/>
            <person name="Camarero S."/>
            <person name="Miyauchi S."/>
            <person name="Serrano A."/>
            <person name="Linde D."/>
            <person name="Babiker R."/>
            <person name="Drula E."/>
            <person name="Ayuso-Fernandez I."/>
            <person name="Pacheco R."/>
            <person name="Padilla G."/>
            <person name="Ferreira P."/>
            <person name="Barriuso J."/>
            <person name="Kellner H."/>
            <person name="Castanera R."/>
            <person name="Alfaro M."/>
            <person name="Ramirez L."/>
            <person name="Pisabarro A.G."/>
            <person name="Kuo A."/>
            <person name="Tritt A."/>
            <person name="Lipzen A."/>
            <person name="He G."/>
            <person name="Yan M."/>
            <person name="Ng V."/>
            <person name="Cullen D."/>
            <person name="Martin F."/>
            <person name="Rosso M.-N."/>
            <person name="Henrissat B."/>
            <person name="Hibbett D."/>
            <person name="Martinez A.T."/>
            <person name="Grigoriev I.V."/>
        </authorList>
    </citation>
    <scope>NUCLEOTIDE SEQUENCE</scope>
    <source>
        <strain evidence="1">AH 40177</strain>
    </source>
</reference>
<dbReference type="OrthoDB" id="2367075at2759"/>
<sequence>MAIPQCPTRKDVGEIETMIYQVNDDFYVVPFRFFYAHCNVFREPTHAFELDADVDDGLPGRSTLCEDSSVECDCGQRGSSEEPPRAFELVADNRQSDDYLDGIPRIELPVGTTRVEFELLLKVVAPLAAPNPASMPTLTLSEWLSVLTLATAWDISSIRSLALAQIKDLYCEHSATLRQQRKVAISDCDDAKLLYVQQWVRGIQQLYFEGNEFMVDAGEGYGEFHIDSA</sequence>
<keyword evidence="2" id="KW-1185">Reference proteome</keyword>
<protein>
    <submittedName>
        <fullName evidence="1">Uncharacterized protein</fullName>
    </submittedName>
</protein>
<comment type="caution">
    <text evidence="1">The sequence shown here is derived from an EMBL/GenBank/DDBJ whole genome shotgun (WGS) entry which is preliminary data.</text>
</comment>
<organism evidence="1 2">
    <name type="scientific">Rhodocollybia butyracea</name>
    <dbReference type="NCBI Taxonomy" id="206335"/>
    <lineage>
        <taxon>Eukaryota</taxon>
        <taxon>Fungi</taxon>
        <taxon>Dikarya</taxon>
        <taxon>Basidiomycota</taxon>
        <taxon>Agaricomycotina</taxon>
        <taxon>Agaricomycetes</taxon>
        <taxon>Agaricomycetidae</taxon>
        <taxon>Agaricales</taxon>
        <taxon>Marasmiineae</taxon>
        <taxon>Omphalotaceae</taxon>
        <taxon>Rhodocollybia</taxon>
    </lineage>
</organism>
<name>A0A9P5U0V4_9AGAR</name>
<evidence type="ECO:0000313" key="2">
    <source>
        <dbReference type="Proteomes" id="UP000772434"/>
    </source>
</evidence>
<evidence type="ECO:0000313" key="1">
    <source>
        <dbReference type="EMBL" id="KAF9061802.1"/>
    </source>
</evidence>
<dbReference type="Proteomes" id="UP000772434">
    <property type="component" value="Unassembled WGS sequence"/>
</dbReference>